<dbReference type="InterPro" id="IPR032466">
    <property type="entry name" value="Metal_Hydrolase"/>
</dbReference>
<dbReference type="SUPFAM" id="SSF51556">
    <property type="entry name" value="Metallo-dependent hydrolases"/>
    <property type="match status" value="1"/>
</dbReference>
<dbReference type="Proteomes" id="UP000655016">
    <property type="component" value="Unassembled WGS sequence"/>
</dbReference>
<feature type="domain" description="Amidohydrolase-related" evidence="2">
    <location>
        <begin position="6"/>
        <end position="277"/>
    </location>
</feature>
<keyword evidence="4" id="KW-1185">Reference proteome</keyword>
<evidence type="ECO:0000259" key="2">
    <source>
        <dbReference type="Pfam" id="PF04909"/>
    </source>
</evidence>
<evidence type="ECO:0000256" key="1">
    <source>
        <dbReference type="ARBA" id="ARBA00038310"/>
    </source>
</evidence>
<accession>A0ABQ1TY13</accession>
<dbReference type="PANTHER" id="PTHR43569:SF2">
    <property type="entry name" value="AMIDOHYDROLASE-RELATED DOMAIN-CONTAINING PROTEIN"/>
    <property type="match status" value="1"/>
</dbReference>
<sequence length="279" mass="32391">MGMNRIDSHQHFWIFDPVRDSWIDDSMKKIQKDFLPEDLLPLLTENNFAGCVAVQASQSEEETEFLLDLASKNDFIKGVVGWVDLRAENISERLSHFSQFEKLKGFRHVVQGEPDDFMFGTAFRNGIAALKEFNFTYDILIFHRQLPAAIDLVKSFPDQDFVIDHIAKPDIKSGEIESWKKNIEEISKLENVKCKISGMVTEADWNNWKPSDLKPYLDVIFENFTADKLMFGSDWPVCNVASDYKELVKTLEDYMSQFSIEDQNKIWSENAKSFYKLKD</sequence>
<evidence type="ECO:0000313" key="4">
    <source>
        <dbReference type="Proteomes" id="UP000655016"/>
    </source>
</evidence>
<dbReference type="EMBL" id="BMKP01000003">
    <property type="protein sequence ID" value="GGF06562.1"/>
    <property type="molecule type" value="Genomic_DNA"/>
</dbReference>
<dbReference type="Gene3D" id="3.20.20.140">
    <property type="entry name" value="Metal-dependent hydrolases"/>
    <property type="match status" value="1"/>
</dbReference>
<organism evidence="3 4">
    <name type="scientific">Flavobacterium limi</name>
    <dbReference type="NCBI Taxonomy" id="2045105"/>
    <lineage>
        <taxon>Bacteria</taxon>
        <taxon>Pseudomonadati</taxon>
        <taxon>Bacteroidota</taxon>
        <taxon>Flavobacteriia</taxon>
        <taxon>Flavobacteriales</taxon>
        <taxon>Flavobacteriaceae</taxon>
        <taxon>Flavobacterium</taxon>
    </lineage>
</organism>
<dbReference type="InterPro" id="IPR006680">
    <property type="entry name" value="Amidohydro-rel"/>
</dbReference>
<evidence type="ECO:0000313" key="3">
    <source>
        <dbReference type="EMBL" id="GGF06562.1"/>
    </source>
</evidence>
<gene>
    <name evidence="3" type="ORF">GCM10011518_14840</name>
</gene>
<comment type="similarity">
    <text evidence="1">Belongs to the metallo-dependent hydrolases superfamily.</text>
</comment>
<protein>
    <submittedName>
        <fullName evidence="3">Amidohydrolase</fullName>
    </submittedName>
</protein>
<reference evidence="4" key="1">
    <citation type="journal article" date="2019" name="Int. J. Syst. Evol. Microbiol.">
        <title>The Global Catalogue of Microorganisms (GCM) 10K type strain sequencing project: providing services to taxonomists for standard genome sequencing and annotation.</title>
        <authorList>
            <consortium name="The Broad Institute Genomics Platform"/>
            <consortium name="The Broad Institute Genome Sequencing Center for Infectious Disease"/>
            <person name="Wu L."/>
            <person name="Ma J."/>
        </authorList>
    </citation>
    <scope>NUCLEOTIDE SEQUENCE [LARGE SCALE GENOMIC DNA]</scope>
    <source>
        <strain evidence="4">CGMCC 1.16060</strain>
    </source>
</reference>
<dbReference type="InterPro" id="IPR052350">
    <property type="entry name" value="Metallo-dep_Lactonases"/>
</dbReference>
<dbReference type="Pfam" id="PF04909">
    <property type="entry name" value="Amidohydro_2"/>
    <property type="match status" value="1"/>
</dbReference>
<comment type="caution">
    <text evidence="3">The sequence shown here is derived from an EMBL/GenBank/DDBJ whole genome shotgun (WGS) entry which is preliminary data.</text>
</comment>
<proteinExistence type="inferred from homology"/>
<name>A0ABQ1TY13_9FLAO</name>
<dbReference type="PANTHER" id="PTHR43569">
    <property type="entry name" value="AMIDOHYDROLASE"/>
    <property type="match status" value="1"/>
</dbReference>